<dbReference type="EMBL" id="SMAO01000004">
    <property type="protein sequence ID" value="TCT21179.1"/>
    <property type="molecule type" value="Genomic_DNA"/>
</dbReference>
<reference evidence="2 3" key="1">
    <citation type="submission" date="2019-03" db="EMBL/GenBank/DDBJ databases">
        <title>Genomic Encyclopedia of Type Strains, Phase IV (KMG-IV): sequencing the most valuable type-strain genomes for metagenomic binning, comparative biology and taxonomic classification.</title>
        <authorList>
            <person name="Goeker M."/>
        </authorList>
    </citation>
    <scope>NUCLEOTIDE SEQUENCE [LARGE SCALE GENOMIC DNA]</scope>
    <source>
        <strain evidence="2 3">DSM 13587</strain>
    </source>
</reference>
<accession>A0A4R3N3D1</accession>
<dbReference type="AlphaFoldDB" id="A0A4R3N3D1"/>
<protein>
    <submittedName>
        <fullName evidence="2">Uncharacterized protein</fullName>
    </submittedName>
</protein>
<name>A0A4R3N3D1_9GAMM</name>
<sequence length="51" mass="5533">MSLHERIQFCGVMAWLLATIAMLLTLPVLTVALFALGTVLTVAGLILDEDF</sequence>
<dbReference type="RefSeq" id="WP_165903380.1">
    <property type="nucleotide sequence ID" value="NZ_SMAO01000004.1"/>
</dbReference>
<keyword evidence="3" id="KW-1185">Reference proteome</keyword>
<feature type="transmembrane region" description="Helical" evidence="1">
    <location>
        <begin position="12"/>
        <end position="45"/>
    </location>
</feature>
<proteinExistence type="predicted"/>
<comment type="caution">
    <text evidence="2">The sequence shown here is derived from an EMBL/GenBank/DDBJ whole genome shotgun (WGS) entry which is preliminary data.</text>
</comment>
<evidence type="ECO:0000313" key="3">
    <source>
        <dbReference type="Proteomes" id="UP000295717"/>
    </source>
</evidence>
<keyword evidence="1" id="KW-0812">Transmembrane</keyword>
<gene>
    <name evidence="2" type="ORF">EDC35_10432</name>
</gene>
<dbReference type="Proteomes" id="UP000295717">
    <property type="component" value="Unassembled WGS sequence"/>
</dbReference>
<evidence type="ECO:0000313" key="2">
    <source>
        <dbReference type="EMBL" id="TCT21179.1"/>
    </source>
</evidence>
<evidence type="ECO:0000256" key="1">
    <source>
        <dbReference type="SAM" id="Phobius"/>
    </source>
</evidence>
<keyword evidence="1" id="KW-0472">Membrane</keyword>
<keyword evidence="1" id="KW-1133">Transmembrane helix</keyword>
<organism evidence="2 3">
    <name type="scientific">Thiobaca trueperi</name>
    <dbReference type="NCBI Taxonomy" id="127458"/>
    <lineage>
        <taxon>Bacteria</taxon>
        <taxon>Pseudomonadati</taxon>
        <taxon>Pseudomonadota</taxon>
        <taxon>Gammaproteobacteria</taxon>
        <taxon>Chromatiales</taxon>
        <taxon>Chromatiaceae</taxon>
        <taxon>Thiobaca</taxon>
    </lineage>
</organism>